<dbReference type="RefSeq" id="WP_303702218.1">
    <property type="nucleotide sequence ID" value="NZ_VSIV01000408.1"/>
</dbReference>
<keyword evidence="2 7" id="KW-0699">rRNA-binding</keyword>
<comment type="function">
    <text evidence="7">Binds to the 23S rRNA.</text>
</comment>
<dbReference type="SUPFAM" id="SSF55658">
    <property type="entry name" value="L9 N-domain-like"/>
    <property type="match status" value="1"/>
</dbReference>
<dbReference type="Gene3D" id="3.10.430.100">
    <property type="entry name" value="Ribosomal protein L9, C-terminal domain"/>
    <property type="match status" value="1"/>
</dbReference>
<dbReference type="Pfam" id="PF01281">
    <property type="entry name" value="Ribosomal_L9_N"/>
    <property type="match status" value="1"/>
</dbReference>
<organism evidence="11 12">
    <name type="scientific">Flexistipes sinusarabici</name>
    <dbReference type="NCBI Taxonomy" id="2352"/>
    <lineage>
        <taxon>Bacteria</taxon>
        <taxon>Pseudomonadati</taxon>
        <taxon>Deferribacterota</taxon>
        <taxon>Deferribacteres</taxon>
        <taxon>Deferribacterales</taxon>
        <taxon>Flexistipitaceae</taxon>
        <taxon>Flexistipes</taxon>
    </lineage>
</organism>
<keyword evidence="5 7" id="KW-0687">Ribonucleoprotein</keyword>
<reference evidence="11 12" key="1">
    <citation type="submission" date="2019-08" db="EMBL/GenBank/DDBJ databases">
        <title>Genomic characterization of a novel candidate phylum (ARYD3) from a high temperature, high salinity tertiary oil reservoir in north central Oklahoma, USA.</title>
        <authorList>
            <person name="Youssef N.H."/>
            <person name="Yadav A."/>
            <person name="Elshahed M.S."/>
        </authorList>
    </citation>
    <scope>NUCLEOTIDE SEQUENCE [LARGE SCALE GENOMIC DNA]</scope>
    <source>
        <strain evidence="11">ARYD1</strain>
    </source>
</reference>
<feature type="coiled-coil region" evidence="8">
    <location>
        <begin position="37"/>
        <end position="75"/>
    </location>
</feature>
<evidence type="ECO:0000256" key="7">
    <source>
        <dbReference type="HAMAP-Rule" id="MF_00503"/>
    </source>
</evidence>
<dbReference type="GO" id="GO:0019843">
    <property type="term" value="F:rRNA binding"/>
    <property type="evidence" value="ECO:0007669"/>
    <property type="project" value="UniProtKB-UniRule"/>
</dbReference>
<dbReference type="Pfam" id="PF03948">
    <property type="entry name" value="Ribosomal_L9_C"/>
    <property type="match status" value="1"/>
</dbReference>
<evidence type="ECO:0000256" key="1">
    <source>
        <dbReference type="ARBA" id="ARBA00010605"/>
    </source>
</evidence>
<sequence>MKVIFLKDVKGTAHEGDVKEVKDGYARNYLMPKGLVAPATEANLKKLENRKDKIKAKEETKLSAAKEKAEKLSSLEIDLTMKAGEKGRLFGAVTSQDIANAISEKGIDVDKKDIELKNPIKETGEHTVTIGLYKEAKADVKVNIKAEE</sequence>
<dbReference type="Gene3D" id="3.40.5.10">
    <property type="entry name" value="Ribosomal protein L9, N-terminal domain"/>
    <property type="match status" value="1"/>
</dbReference>
<name>A0A5D0MNS4_FLESI</name>
<keyword evidence="8" id="KW-0175">Coiled coil</keyword>
<dbReference type="InterPro" id="IPR036791">
    <property type="entry name" value="Ribosomal_bL9_C_sf"/>
</dbReference>
<dbReference type="AlphaFoldDB" id="A0A5D0MNS4"/>
<evidence type="ECO:0000256" key="4">
    <source>
        <dbReference type="ARBA" id="ARBA00022980"/>
    </source>
</evidence>
<comment type="similarity">
    <text evidence="1 7">Belongs to the bacterial ribosomal protein bL9 family.</text>
</comment>
<dbReference type="InterPro" id="IPR036935">
    <property type="entry name" value="Ribosomal_bL9_N_sf"/>
</dbReference>
<evidence type="ECO:0000256" key="2">
    <source>
        <dbReference type="ARBA" id="ARBA00022730"/>
    </source>
</evidence>
<evidence type="ECO:0000259" key="10">
    <source>
        <dbReference type="Pfam" id="PF03948"/>
    </source>
</evidence>
<accession>A0A5D0MNS4</accession>
<dbReference type="EMBL" id="VSIV01000408">
    <property type="protein sequence ID" value="TYB32259.1"/>
    <property type="molecule type" value="Genomic_DNA"/>
</dbReference>
<dbReference type="NCBIfam" id="TIGR00158">
    <property type="entry name" value="L9"/>
    <property type="match status" value="1"/>
</dbReference>
<dbReference type="GO" id="GO:0005840">
    <property type="term" value="C:ribosome"/>
    <property type="evidence" value="ECO:0007669"/>
    <property type="project" value="UniProtKB-KW"/>
</dbReference>
<feature type="domain" description="Large ribosomal subunit protein bL9 C-terminal" evidence="10">
    <location>
        <begin position="64"/>
        <end position="146"/>
    </location>
</feature>
<evidence type="ECO:0000313" key="12">
    <source>
        <dbReference type="Proteomes" id="UP000323337"/>
    </source>
</evidence>
<feature type="domain" description="Ribosomal protein L9" evidence="9">
    <location>
        <begin position="1"/>
        <end position="47"/>
    </location>
</feature>
<keyword evidence="3 7" id="KW-0694">RNA-binding</keyword>
<dbReference type="InterPro" id="IPR009027">
    <property type="entry name" value="Ribosomal_bL9/RNase_H1_N"/>
</dbReference>
<evidence type="ECO:0000256" key="6">
    <source>
        <dbReference type="ARBA" id="ARBA00035292"/>
    </source>
</evidence>
<dbReference type="InterPro" id="IPR020594">
    <property type="entry name" value="Ribosomal_bL9_bac/chp"/>
</dbReference>
<comment type="caution">
    <text evidence="11">The sequence shown here is derived from an EMBL/GenBank/DDBJ whole genome shotgun (WGS) entry which is preliminary data.</text>
</comment>
<evidence type="ECO:0000256" key="5">
    <source>
        <dbReference type="ARBA" id="ARBA00023274"/>
    </source>
</evidence>
<dbReference type="SUPFAM" id="SSF55653">
    <property type="entry name" value="Ribosomal protein L9 C-domain"/>
    <property type="match status" value="1"/>
</dbReference>
<dbReference type="InterPro" id="IPR020070">
    <property type="entry name" value="Ribosomal_bL9_N"/>
</dbReference>
<dbReference type="InterPro" id="IPR000244">
    <property type="entry name" value="Ribosomal_bL9"/>
</dbReference>
<proteinExistence type="inferred from homology"/>
<dbReference type="HAMAP" id="MF_00503">
    <property type="entry name" value="Ribosomal_bL9"/>
    <property type="match status" value="1"/>
</dbReference>
<dbReference type="PANTHER" id="PTHR21368">
    <property type="entry name" value="50S RIBOSOMAL PROTEIN L9"/>
    <property type="match status" value="1"/>
</dbReference>
<evidence type="ECO:0000256" key="8">
    <source>
        <dbReference type="SAM" id="Coils"/>
    </source>
</evidence>
<dbReference type="GO" id="GO:0006412">
    <property type="term" value="P:translation"/>
    <property type="evidence" value="ECO:0007669"/>
    <property type="project" value="UniProtKB-UniRule"/>
</dbReference>
<dbReference type="InterPro" id="IPR020069">
    <property type="entry name" value="Ribosomal_bL9_C"/>
</dbReference>
<evidence type="ECO:0000259" key="9">
    <source>
        <dbReference type="Pfam" id="PF01281"/>
    </source>
</evidence>
<keyword evidence="4 7" id="KW-0689">Ribosomal protein</keyword>
<evidence type="ECO:0000313" key="11">
    <source>
        <dbReference type="EMBL" id="TYB32259.1"/>
    </source>
</evidence>
<gene>
    <name evidence="7" type="primary">rplI</name>
    <name evidence="11" type="ORF">FXF49_12405</name>
</gene>
<evidence type="ECO:0000256" key="3">
    <source>
        <dbReference type="ARBA" id="ARBA00022884"/>
    </source>
</evidence>
<protein>
    <recommendedName>
        <fullName evidence="6 7">Large ribosomal subunit protein bL9</fullName>
    </recommendedName>
</protein>
<dbReference type="GO" id="GO:0003735">
    <property type="term" value="F:structural constituent of ribosome"/>
    <property type="evidence" value="ECO:0007669"/>
    <property type="project" value="InterPro"/>
</dbReference>
<dbReference type="Proteomes" id="UP000323337">
    <property type="component" value="Unassembled WGS sequence"/>
</dbReference>
<dbReference type="GO" id="GO:1990904">
    <property type="term" value="C:ribonucleoprotein complex"/>
    <property type="evidence" value="ECO:0007669"/>
    <property type="project" value="UniProtKB-KW"/>
</dbReference>